<feature type="compositionally biased region" description="Polar residues" evidence="11">
    <location>
        <begin position="68"/>
        <end position="84"/>
    </location>
</feature>
<evidence type="ECO:0000256" key="10">
    <source>
        <dbReference type="SAM" id="Coils"/>
    </source>
</evidence>
<name>A0ABQ8JSF5_DERPT</name>
<evidence type="ECO:0000256" key="5">
    <source>
        <dbReference type="ARBA" id="ARBA00010880"/>
    </source>
</evidence>
<evidence type="ECO:0000256" key="9">
    <source>
        <dbReference type="ARBA" id="ARBA00023136"/>
    </source>
</evidence>
<keyword evidence="7" id="KW-0333">Golgi apparatus</keyword>
<feature type="compositionally biased region" description="Acidic residues" evidence="11">
    <location>
        <begin position="12"/>
        <end position="22"/>
    </location>
</feature>
<gene>
    <name evidence="12" type="ORF">DERP_006085</name>
</gene>
<feature type="region of interest" description="Disordered" evidence="11">
    <location>
        <begin position="148"/>
        <end position="184"/>
    </location>
</feature>
<feature type="region of interest" description="Disordered" evidence="11">
    <location>
        <begin position="1"/>
        <end position="22"/>
    </location>
</feature>
<comment type="similarity">
    <text evidence="5">Belongs to the SCOC family.</text>
</comment>
<evidence type="ECO:0000256" key="2">
    <source>
        <dbReference type="ARBA" id="ARBA00004255"/>
    </source>
</evidence>
<accession>A0ABQ8JSF5</accession>
<keyword evidence="9" id="KW-0472">Membrane</keyword>
<dbReference type="Gene3D" id="1.20.5.170">
    <property type="match status" value="1"/>
</dbReference>
<comment type="subcellular location">
    <subcellularLocation>
        <location evidence="3">Cytoplasm</location>
        <location evidence="3">Cytosol</location>
    </subcellularLocation>
    <subcellularLocation>
        <location evidence="2">Golgi apparatus membrane</location>
        <topology evidence="2">Peripheral membrane protein</topology>
        <orientation evidence="2">Cytoplasmic side</orientation>
    </subcellularLocation>
    <subcellularLocation>
        <location evidence="4">Golgi apparatus</location>
        <location evidence="4">trans-Golgi network</location>
    </subcellularLocation>
</comment>
<sequence length="184" mass="20832">MSNKNNIGDEIPLADDDDTEEVTDSDMIKLNLSNITGKEKLEKIQQLQQQHQRRRNSDVTNLARPESPSGTIRINHQPQPNSLDINHELNPDEMEEKERMIQQVLELQNTLDDLSLRAESVKEENLKLKSENQVLGQYIENLVSASSVFQSTSPKQRSTTSTSTSSSNNKNNNNNNNNNLSMKT</sequence>
<dbReference type="Pfam" id="PF10224">
    <property type="entry name" value="DUF2205"/>
    <property type="match status" value="1"/>
</dbReference>
<comment type="caution">
    <text evidence="12">The sequence shown here is derived from an EMBL/GenBank/DDBJ whole genome shotgun (WGS) entry which is preliminary data.</text>
</comment>
<evidence type="ECO:0000256" key="7">
    <source>
        <dbReference type="ARBA" id="ARBA00023034"/>
    </source>
</evidence>
<evidence type="ECO:0000256" key="3">
    <source>
        <dbReference type="ARBA" id="ARBA00004514"/>
    </source>
</evidence>
<dbReference type="PANTHER" id="PTHR21614">
    <property type="entry name" value="SHORT COILED COIL PROTEIN"/>
    <property type="match status" value="1"/>
</dbReference>
<evidence type="ECO:0000313" key="13">
    <source>
        <dbReference type="Proteomes" id="UP000887458"/>
    </source>
</evidence>
<dbReference type="InterPro" id="IPR019357">
    <property type="entry name" value="SCOC"/>
</dbReference>
<comment type="function">
    <text evidence="1">Positive regulator of amino acid starvation-induced autophagy.</text>
</comment>
<keyword evidence="8 10" id="KW-0175">Coiled coil</keyword>
<feature type="coiled-coil region" evidence="10">
    <location>
        <begin position="97"/>
        <end position="131"/>
    </location>
</feature>
<evidence type="ECO:0000313" key="12">
    <source>
        <dbReference type="EMBL" id="KAH9425477.1"/>
    </source>
</evidence>
<feature type="region of interest" description="Disordered" evidence="11">
    <location>
        <begin position="49"/>
        <end position="87"/>
    </location>
</feature>
<proteinExistence type="inferred from homology"/>
<keyword evidence="13" id="KW-1185">Reference proteome</keyword>
<keyword evidence="6" id="KW-0963">Cytoplasm</keyword>
<dbReference type="EMBL" id="NJHN03000018">
    <property type="protein sequence ID" value="KAH9425477.1"/>
    <property type="molecule type" value="Genomic_DNA"/>
</dbReference>
<evidence type="ECO:0000256" key="1">
    <source>
        <dbReference type="ARBA" id="ARBA00002743"/>
    </source>
</evidence>
<evidence type="ECO:0000256" key="11">
    <source>
        <dbReference type="SAM" id="MobiDB-lite"/>
    </source>
</evidence>
<dbReference type="Proteomes" id="UP000887458">
    <property type="component" value="Unassembled WGS sequence"/>
</dbReference>
<evidence type="ECO:0000256" key="8">
    <source>
        <dbReference type="ARBA" id="ARBA00023054"/>
    </source>
</evidence>
<evidence type="ECO:0000256" key="6">
    <source>
        <dbReference type="ARBA" id="ARBA00022490"/>
    </source>
</evidence>
<reference evidence="12 13" key="2">
    <citation type="journal article" date="2022" name="Mol. Biol. Evol.">
        <title>Comparative Genomics Reveals Insights into the Divergent Evolution of Astigmatic Mites and Household Pest Adaptations.</title>
        <authorList>
            <person name="Xiong Q."/>
            <person name="Wan A.T."/>
            <person name="Liu X."/>
            <person name="Fung C.S."/>
            <person name="Xiao X."/>
            <person name="Malainual N."/>
            <person name="Hou J."/>
            <person name="Wang L."/>
            <person name="Wang M."/>
            <person name="Yang K.Y."/>
            <person name="Cui Y."/>
            <person name="Leung E.L."/>
            <person name="Nong W."/>
            <person name="Shin S.K."/>
            <person name="Au S.W."/>
            <person name="Jeong K.Y."/>
            <person name="Chew F.T."/>
            <person name="Hui J.H."/>
            <person name="Leung T.F."/>
            <person name="Tungtrongchitr A."/>
            <person name="Zhong N."/>
            <person name="Liu Z."/>
            <person name="Tsui S.K."/>
        </authorList>
    </citation>
    <scope>NUCLEOTIDE SEQUENCE [LARGE SCALE GENOMIC DNA]</scope>
    <source>
        <strain evidence="12">Derp</strain>
    </source>
</reference>
<feature type="compositionally biased region" description="Polar residues" evidence="11">
    <location>
        <begin position="148"/>
        <end position="157"/>
    </location>
</feature>
<evidence type="ECO:0000256" key="4">
    <source>
        <dbReference type="ARBA" id="ARBA00004601"/>
    </source>
</evidence>
<reference evidence="12 13" key="1">
    <citation type="journal article" date="2018" name="J. Allergy Clin. Immunol.">
        <title>High-quality assembly of Dermatophagoides pteronyssinus genome and transcriptome reveals a wide range of novel allergens.</title>
        <authorList>
            <person name="Liu X.Y."/>
            <person name="Yang K.Y."/>
            <person name="Wang M.Q."/>
            <person name="Kwok J.S."/>
            <person name="Zeng X."/>
            <person name="Yang Z."/>
            <person name="Xiao X.J."/>
            <person name="Lau C.P."/>
            <person name="Li Y."/>
            <person name="Huang Z.M."/>
            <person name="Ba J.G."/>
            <person name="Yim A.K."/>
            <person name="Ouyang C.Y."/>
            <person name="Ngai S.M."/>
            <person name="Chan T.F."/>
            <person name="Leung E.L."/>
            <person name="Liu L."/>
            <person name="Liu Z.G."/>
            <person name="Tsui S.K."/>
        </authorList>
    </citation>
    <scope>NUCLEOTIDE SEQUENCE [LARGE SCALE GENOMIC DNA]</scope>
    <source>
        <strain evidence="12">Derp</strain>
    </source>
</reference>
<organism evidence="12 13">
    <name type="scientific">Dermatophagoides pteronyssinus</name>
    <name type="common">European house dust mite</name>
    <dbReference type="NCBI Taxonomy" id="6956"/>
    <lineage>
        <taxon>Eukaryota</taxon>
        <taxon>Metazoa</taxon>
        <taxon>Ecdysozoa</taxon>
        <taxon>Arthropoda</taxon>
        <taxon>Chelicerata</taxon>
        <taxon>Arachnida</taxon>
        <taxon>Acari</taxon>
        <taxon>Acariformes</taxon>
        <taxon>Sarcoptiformes</taxon>
        <taxon>Astigmata</taxon>
        <taxon>Psoroptidia</taxon>
        <taxon>Analgoidea</taxon>
        <taxon>Pyroglyphidae</taxon>
        <taxon>Dermatophagoidinae</taxon>
        <taxon>Dermatophagoides</taxon>
    </lineage>
</organism>
<protein>
    <submittedName>
        <fullName evidence="12">Uncharacterized protein</fullName>
    </submittedName>
</protein>
<dbReference type="PANTHER" id="PTHR21614:SF0">
    <property type="entry name" value="GEO08385P1"/>
    <property type="match status" value="1"/>
</dbReference>
<feature type="compositionally biased region" description="Low complexity" evidence="11">
    <location>
        <begin position="158"/>
        <end position="184"/>
    </location>
</feature>